<dbReference type="GO" id="GO:0005737">
    <property type="term" value="C:cytoplasm"/>
    <property type="evidence" value="ECO:0007669"/>
    <property type="project" value="UniProtKB-SubCell"/>
</dbReference>
<evidence type="ECO:0000256" key="2">
    <source>
        <dbReference type="ARBA" id="ARBA00008226"/>
    </source>
</evidence>
<dbReference type="AlphaFoldDB" id="D6Z5H1"/>
<evidence type="ECO:0000256" key="10">
    <source>
        <dbReference type="ARBA" id="ARBA00047639"/>
    </source>
</evidence>
<dbReference type="GO" id="GO:0004821">
    <property type="term" value="F:histidine-tRNA ligase activity"/>
    <property type="evidence" value="ECO:0007669"/>
    <property type="project" value="UniProtKB-UniRule"/>
</dbReference>
<comment type="catalytic activity">
    <reaction evidence="10 11">
        <text>tRNA(His) + L-histidine + ATP = L-histidyl-tRNA(His) + AMP + diphosphate + H(+)</text>
        <dbReference type="Rhea" id="RHEA:17313"/>
        <dbReference type="Rhea" id="RHEA-COMP:9665"/>
        <dbReference type="Rhea" id="RHEA-COMP:9689"/>
        <dbReference type="ChEBI" id="CHEBI:15378"/>
        <dbReference type="ChEBI" id="CHEBI:30616"/>
        <dbReference type="ChEBI" id="CHEBI:33019"/>
        <dbReference type="ChEBI" id="CHEBI:57595"/>
        <dbReference type="ChEBI" id="CHEBI:78442"/>
        <dbReference type="ChEBI" id="CHEBI:78527"/>
        <dbReference type="ChEBI" id="CHEBI:456215"/>
        <dbReference type="EC" id="6.1.1.21"/>
    </reaction>
</comment>
<keyword evidence="4 11" id="KW-0963">Cytoplasm</keyword>
<evidence type="ECO:0000259" key="13">
    <source>
        <dbReference type="PROSITE" id="PS50862"/>
    </source>
</evidence>
<proteinExistence type="inferred from homology"/>
<comment type="subunit">
    <text evidence="3 11">Homodimer.</text>
</comment>
<organism evidence="14 15">
    <name type="scientific">Desulfurivibrio alkaliphilus (strain DSM 19089 / UNIQEM U267 / AHT2)</name>
    <dbReference type="NCBI Taxonomy" id="589865"/>
    <lineage>
        <taxon>Bacteria</taxon>
        <taxon>Pseudomonadati</taxon>
        <taxon>Thermodesulfobacteriota</taxon>
        <taxon>Desulfobulbia</taxon>
        <taxon>Desulfobulbales</taxon>
        <taxon>Desulfobulbaceae</taxon>
        <taxon>Desulfurivibrio</taxon>
    </lineage>
</organism>
<dbReference type="HAMAP" id="MF_00127">
    <property type="entry name" value="His_tRNA_synth"/>
    <property type="match status" value="1"/>
</dbReference>
<dbReference type="InterPro" id="IPR004516">
    <property type="entry name" value="HisRS/HisZ"/>
</dbReference>
<dbReference type="PROSITE" id="PS50862">
    <property type="entry name" value="AA_TRNA_LIGASE_II"/>
    <property type="match status" value="1"/>
</dbReference>
<dbReference type="PANTHER" id="PTHR43707:SF1">
    <property type="entry name" value="HISTIDINE--TRNA LIGASE, MITOCHONDRIAL-RELATED"/>
    <property type="match status" value="1"/>
</dbReference>
<dbReference type="Gene3D" id="3.40.50.800">
    <property type="entry name" value="Anticodon-binding domain"/>
    <property type="match status" value="1"/>
</dbReference>
<sequence length="421" mass="46927">MQALKGFKDILPDEAVLWQRVERTAREVFRRYGFDEIKVPILEKTGLFARSIGEATDIVEKEMYTFTDRNGESITMRPEGTAPVLRAFIEHSLHLRRPINRLFTVGPMFRHERPQKGRLRQFHQLSVEALGTDHPRLDAEVVAMAHQLLVELQLQAELQLNSLGCPACRPAYRTRLVEFLRGHQEQLCDDCRRRVESNPLRVLDCKSANCRRLNADAPAILDSLCTPCEEHLAQVRRDLDALQIPYTMNPFMVRGLDYYTRTTFELLTDALGAQSAVGAGGRYDGLIKQLGGPDLPGIGFATGMERLVLLLQEQAATAADGPDLFLACLGEPAAAYGFTLLQQCRQAGLSAQMDIQGRGLKSQMKQADRLNARQVLIIGEDELNAGQAVLRDLNSKEEHQLNLDDRLAGLLAASVKAGSDI</sequence>
<dbReference type="GO" id="GO:0006427">
    <property type="term" value="P:histidyl-tRNA aminoacylation"/>
    <property type="evidence" value="ECO:0007669"/>
    <property type="project" value="UniProtKB-UniRule"/>
</dbReference>
<dbReference type="Pfam" id="PF03129">
    <property type="entry name" value="HGTP_anticodon"/>
    <property type="match status" value="1"/>
</dbReference>
<name>D6Z5H1_DESAT</name>
<gene>
    <name evidence="11" type="primary">hisS</name>
    <name evidence="14" type="ordered locus">DaAHT2_2034</name>
</gene>
<reference evidence="15" key="1">
    <citation type="submission" date="2010-02" db="EMBL/GenBank/DDBJ databases">
        <title>Complete sequence of Desulfurivibrio alkaliphilus AHT2.</title>
        <authorList>
            <consortium name="US DOE Joint Genome Institute"/>
            <person name="Pitluck S."/>
            <person name="Chertkov O."/>
            <person name="Detter J.C."/>
            <person name="Han C."/>
            <person name="Tapia R."/>
            <person name="Larimer F."/>
            <person name="Land M."/>
            <person name="Hauser L."/>
            <person name="Kyrpides N."/>
            <person name="Mikhailova N."/>
            <person name="Sorokin D.Y."/>
            <person name="Muyzer G."/>
            <person name="Woyke T."/>
        </authorList>
    </citation>
    <scope>NUCLEOTIDE SEQUENCE [LARGE SCALE GENOMIC DNA]</scope>
    <source>
        <strain evidence="15">DSM 19089 / UNIQEM U267 / AHT2</strain>
    </source>
</reference>
<keyword evidence="5 11" id="KW-0436">Ligase</keyword>
<dbReference type="InterPro" id="IPR015807">
    <property type="entry name" value="His-tRNA-ligase"/>
</dbReference>
<accession>D6Z5H1</accession>
<dbReference type="SUPFAM" id="SSF52954">
    <property type="entry name" value="Class II aaRS ABD-related"/>
    <property type="match status" value="1"/>
</dbReference>
<keyword evidence="9 11" id="KW-0030">Aminoacyl-tRNA synthetase</keyword>
<dbReference type="InterPro" id="IPR004154">
    <property type="entry name" value="Anticodon-bd"/>
</dbReference>
<dbReference type="EC" id="6.1.1.21" evidence="11"/>
<dbReference type="FunFam" id="3.30.930.10:FF:000005">
    <property type="entry name" value="Histidine--tRNA ligase"/>
    <property type="match status" value="1"/>
</dbReference>
<evidence type="ECO:0000256" key="7">
    <source>
        <dbReference type="ARBA" id="ARBA00022840"/>
    </source>
</evidence>
<dbReference type="InterPro" id="IPR033656">
    <property type="entry name" value="HisRS_anticodon"/>
</dbReference>
<evidence type="ECO:0000256" key="1">
    <source>
        <dbReference type="ARBA" id="ARBA00004496"/>
    </source>
</evidence>
<dbReference type="OrthoDB" id="9800814at2"/>
<comment type="subcellular location">
    <subcellularLocation>
        <location evidence="1 11">Cytoplasm</location>
    </subcellularLocation>
</comment>
<dbReference type="CDD" id="cd00773">
    <property type="entry name" value="HisRS-like_core"/>
    <property type="match status" value="1"/>
</dbReference>
<feature type="binding site" evidence="12">
    <location>
        <position position="128"/>
    </location>
    <ligand>
        <name>L-histidine</name>
        <dbReference type="ChEBI" id="CHEBI:57595"/>
    </ligand>
</feature>
<dbReference type="InterPro" id="IPR041715">
    <property type="entry name" value="HisRS-like_core"/>
</dbReference>
<dbReference type="Pfam" id="PF13393">
    <property type="entry name" value="tRNA-synt_His"/>
    <property type="match status" value="2"/>
</dbReference>
<dbReference type="GO" id="GO:0005524">
    <property type="term" value="F:ATP binding"/>
    <property type="evidence" value="ECO:0007669"/>
    <property type="project" value="UniProtKB-UniRule"/>
</dbReference>
<evidence type="ECO:0000256" key="3">
    <source>
        <dbReference type="ARBA" id="ARBA00011738"/>
    </source>
</evidence>
<feature type="binding site" evidence="12">
    <location>
        <position position="124"/>
    </location>
    <ligand>
        <name>L-histidine</name>
        <dbReference type="ChEBI" id="CHEBI:57595"/>
    </ligand>
</feature>
<keyword evidence="6 11" id="KW-0547">Nucleotide-binding</keyword>
<feature type="binding site" evidence="12">
    <location>
        <begin position="258"/>
        <end position="259"/>
    </location>
    <ligand>
        <name>L-histidine</name>
        <dbReference type="ChEBI" id="CHEBI:57595"/>
    </ligand>
</feature>
<dbReference type="InParanoid" id="D6Z5H1"/>
<dbReference type="SUPFAM" id="SSF55681">
    <property type="entry name" value="Class II aaRS and biotin synthetases"/>
    <property type="match status" value="1"/>
</dbReference>
<dbReference type="InterPro" id="IPR006195">
    <property type="entry name" value="aa-tRNA-synth_II"/>
</dbReference>
<dbReference type="EMBL" id="CP001940">
    <property type="protein sequence ID" value="ADH86708.1"/>
    <property type="molecule type" value="Genomic_DNA"/>
</dbReference>
<keyword evidence="8 11" id="KW-0648">Protein biosynthesis</keyword>
<keyword evidence="15" id="KW-1185">Reference proteome</keyword>
<evidence type="ECO:0000256" key="12">
    <source>
        <dbReference type="PIRSR" id="PIRSR001549-1"/>
    </source>
</evidence>
<keyword evidence="7 11" id="KW-0067">ATP-binding</keyword>
<feature type="binding site" evidence="12">
    <location>
        <position position="254"/>
    </location>
    <ligand>
        <name>L-histidine</name>
        <dbReference type="ChEBI" id="CHEBI:57595"/>
    </ligand>
</feature>
<evidence type="ECO:0000256" key="6">
    <source>
        <dbReference type="ARBA" id="ARBA00022741"/>
    </source>
</evidence>
<comment type="similarity">
    <text evidence="2 11">Belongs to the class-II aminoacyl-tRNA synthetase family.</text>
</comment>
<evidence type="ECO:0000256" key="8">
    <source>
        <dbReference type="ARBA" id="ARBA00022917"/>
    </source>
</evidence>
<evidence type="ECO:0000256" key="11">
    <source>
        <dbReference type="HAMAP-Rule" id="MF_00127"/>
    </source>
</evidence>
<dbReference type="FunCoup" id="D6Z5H1">
    <property type="interactions" value="429"/>
</dbReference>
<evidence type="ECO:0000256" key="4">
    <source>
        <dbReference type="ARBA" id="ARBA00022490"/>
    </source>
</evidence>
<dbReference type="NCBIfam" id="TIGR00442">
    <property type="entry name" value="hisS"/>
    <property type="match status" value="1"/>
</dbReference>
<dbReference type="KEGG" id="dak:DaAHT2_2034"/>
<evidence type="ECO:0000313" key="14">
    <source>
        <dbReference type="EMBL" id="ADH86708.1"/>
    </source>
</evidence>
<protein>
    <recommendedName>
        <fullName evidence="11">Histidine--tRNA ligase</fullName>
        <ecNumber evidence="11">6.1.1.21</ecNumber>
    </recommendedName>
    <alternativeName>
        <fullName evidence="11">Histidyl-tRNA synthetase</fullName>
        <shortName evidence="11">HisRS</shortName>
    </alternativeName>
</protein>
<dbReference type="STRING" id="589865.DaAHT2_2034"/>
<evidence type="ECO:0000256" key="5">
    <source>
        <dbReference type="ARBA" id="ARBA00022598"/>
    </source>
</evidence>
<dbReference type="HOGENOM" id="CLU_025113_1_1_7"/>
<dbReference type="Gene3D" id="3.30.930.10">
    <property type="entry name" value="Bira Bifunctional Protein, Domain 2"/>
    <property type="match status" value="1"/>
</dbReference>
<dbReference type="RefSeq" id="WP_013164227.1">
    <property type="nucleotide sequence ID" value="NC_014216.1"/>
</dbReference>
<feature type="domain" description="Aminoacyl-transfer RNA synthetases class-II family profile" evidence="13">
    <location>
        <begin position="1"/>
        <end position="322"/>
    </location>
</feature>
<dbReference type="Proteomes" id="UP000001508">
    <property type="component" value="Chromosome"/>
</dbReference>
<evidence type="ECO:0000313" key="15">
    <source>
        <dbReference type="Proteomes" id="UP000001508"/>
    </source>
</evidence>
<dbReference type="InterPro" id="IPR036621">
    <property type="entry name" value="Anticodon-bd_dom_sf"/>
</dbReference>
<evidence type="ECO:0000256" key="9">
    <source>
        <dbReference type="ARBA" id="ARBA00023146"/>
    </source>
</evidence>
<feature type="binding site" evidence="12">
    <location>
        <begin position="79"/>
        <end position="81"/>
    </location>
    <ligand>
        <name>L-histidine</name>
        <dbReference type="ChEBI" id="CHEBI:57595"/>
    </ligand>
</feature>
<dbReference type="CDD" id="cd00859">
    <property type="entry name" value="HisRS_anticodon"/>
    <property type="match status" value="1"/>
</dbReference>
<dbReference type="PIRSF" id="PIRSF001549">
    <property type="entry name" value="His-tRNA_synth"/>
    <property type="match status" value="1"/>
</dbReference>
<dbReference type="PANTHER" id="PTHR43707">
    <property type="entry name" value="HISTIDYL-TRNA SYNTHETASE"/>
    <property type="match status" value="1"/>
</dbReference>
<dbReference type="InterPro" id="IPR045864">
    <property type="entry name" value="aa-tRNA-synth_II/BPL/LPL"/>
</dbReference>
<feature type="binding site" evidence="12">
    <location>
        <position position="110"/>
    </location>
    <ligand>
        <name>L-histidine</name>
        <dbReference type="ChEBI" id="CHEBI:57595"/>
    </ligand>
</feature>
<dbReference type="eggNOG" id="COG0124">
    <property type="taxonomic scope" value="Bacteria"/>
</dbReference>